<dbReference type="EC" id="1.1.1.94" evidence="10 13"/>
<comment type="catalytic activity">
    <reaction evidence="9">
        <text>sn-glycerol 3-phosphate + NADP(+) = dihydroxyacetone phosphate + NADPH + H(+)</text>
        <dbReference type="Rhea" id="RHEA:11096"/>
        <dbReference type="ChEBI" id="CHEBI:15378"/>
        <dbReference type="ChEBI" id="CHEBI:57597"/>
        <dbReference type="ChEBI" id="CHEBI:57642"/>
        <dbReference type="ChEBI" id="CHEBI:57783"/>
        <dbReference type="ChEBI" id="CHEBI:58349"/>
        <dbReference type="EC" id="1.1.1.94"/>
    </reaction>
    <physiologicalReaction direction="right-to-left" evidence="9">
        <dbReference type="Rhea" id="RHEA:11098"/>
    </physiologicalReaction>
</comment>
<feature type="binding site" evidence="13">
    <location>
        <position position="137"/>
    </location>
    <ligand>
        <name>sn-glycerol 3-phosphate</name>
        <dbReference type="ChEBI" id="CHEBI:57597"/>
    </ligand>
</feature>
<keyword evidence="3 13" id="KW-0521">NADP</keyword>
<dbReference type="NCBIfam" id="NF000940">
    <property type="entry name" value="PRK00094.1-2"/>
    <property type="match status" value="1"/>
</dbReference>
<feature type="binding site" evidence="13">
    <location>
        <position position="253"/>
    </location>
    <ligand>
        <name>sn-glycerol 3-phosphate</name>
        <dbReference type="ChEBI" id="CHEBI:57597"/>
    </ligand>
</feature>
<evidence type="ECO:0000259" key="18">
    <source>
        <dbReference type="Pfam" id="PF01210"/>
    </source>
</evidence>
<feature type="binding site" evidence="15">
    <location>
        <begin position="254"/>
        <end position="255"/>
    </location>
    <ligand>
        <name>substrate</name>
    </ligand>
</feature>
<dbReference type="KEGG" id="ehn:H9Q80_17380"/>
<evidence type="ECO:0000256" key="15">
    <source>
        <dbReference type="PIRSR" id="PIRSR000114-2"/>
    </source>
</evidence>
<dbReference type="FunFam" id="1.10.1040.10:FF:000001">
    <property type="entry name" value="Glycerol-3-phosphate dehydrogenase [NAD(P)+]"/>
    <property type="match status" value="1"/>
</dbReference>
<evidence type="ECO:0000256" key="10">
    <source>
        <dbReference type="ARBA" id="ARBA00066687"/>
    </source>
</evidence>
<evidence type="ECO:0000256" key="12">
    <source>
        <dbReference type="ARBA" id="ARBA00080511"/>
    </source>
</evidence>
<keyword evidence="2 13" id="KW-0444">Lipid biosynthesis</keyword>
<dbReference type="GO" id="GO:0047952">
    <property type="term" value="F:glycerol-3-phosphate dehydrogenase [NAD(P)+] activity"/>
    <property type="evidence" value="ECO:0007669"/>
    <property type="project" value="UniProtKB-UniRule"/>
</dbReference>
<evidence type="ECO:0000256" key="1">
    <source>
        <dbReference type="ARBA" id="ARBA00011009"/>
    </source>
</evidence>
<feature type="binding site" evidence="13">
    <location>
        <position position="10"/>
    </location>
    <ligand>
        <name>NADPH</name>
        <dbReference type="ChEBI" id="CHEBI:57783"/>
    </ligand>
</feature>
<feature type="binding site" evidence="13">
    <location>
        <position position="255"/>
    </location>
    <ligand>
        <name>sn-glycerol 3-phosphate</name>
        <dbReference type="ChEBI" id="CHEBI:57597"/>
    </ligand>
</feature>
<comment type="caution">
    <text evidence="13">Lacks conserved residue(s) required for the propagation of feature annotation.</text>
</comment>
<comment type="subcellular location">
    <subcellularLocation>
        <location evidence="13">Cytoplasm</location>
    </subcellularLocation>
</comment>
<evidence type="ECO:0000256" key="3">
    <source>
        <dbReference type="ARBA" id="ARBA00022857"/>
    </source>
</evidence>
<name>A0A7G9GMF9_9FIRM</name>
<feature type="binding site" evidence="13">
    <location>
        <position position="280"/>
    </location>
    <ligand>
        <name>NADPH</name>
        <dbReference type="ChEBI" id="CHEBI:57783"/>
    </ligand>
</feature>
<keyword evidence="13" id="KW-0547">Nucleotide-binding</keyword>
<keyword evidence="13" id="KW-0963">Cytoplasm</keyword>
<feature type="binding site" evidence="15">
    <location>
        <position position="104"/>
    </location>
    <ligand>
        <name>substrate</name>
    </ligand>
</feature>
<feature type="binding site" evidence="16">
    <location>
        <position position="139"/>
    </location>
    <ligand>
        <name>NAD(+)</name>
        <dbReference type="ChEBI" id="CHEBI:57540"/>
    </ligand>
</feature>
<evidence type="ECO:0000313" key="20">
    <source>
        <dbReference type="EMBL" id="QNM11991.1"/>
    </source>
</evidence>
<dbReference type="PIRSF" id="PIRSF000114">
    <property type="entry name" value="Glycerol-3-P_dh"/>
    <property type="match status" value="1"/>
</dbReference>
<dbReference type="GO" id="GO:0006650">
    <property type="term" value="P:glycerophospholipid metabolic process"/>
    <property type="evidence" value="ECO:0007669"/>
    <property type="project" value="UniProtKB-UniRule"/>
</dbReference>
<evidence type="ECO:0000256" key="16">
    <source>
        <dbReference type="PIRSR" id="PIRSR000114-3"/>
    </source>
</evidence>
<comment type="pathway">
    <text evidence="13">Membrane lipid metabolism; glycerophospholipid metabolism.</text>
</comment>
<dbReference type="AlphaFoldDB" id="A0A7G9GMF9"/>
<evidence type="ECO:0000256" key="9">
    <source>
        <dbReference type="ARBA" id="ARBA00052716"/>
    </source>
</evidence>
<keyword evidence="7 13" id="KW-0594">Phospholipid biosynthesis</keyword>
<keyword evidence="8 13" id="KW-1208">Phospholipid metabolism</keyword>
<dbReference type="Pfam" id="PF01210">
    <property type="entry name" value="NAD_Gly3P_dh_N"/>
    <property type="match status" value="1"/>
</dbReference>
<evidence type="ECO:0000256" key="8">
    <source>
        <dbReference type="ARBA" id="ARBA00023264"/>
    </source>
</evidence>
<dbReference type="GO" id="GO:0046167">
    <property type="term" value="P:glycerol-3-phosphate biosynthetic process"/>
    <property type="evidence" value="ECO:0007669"/>
    <property type="project" value="UniProtKB-UniRule"/>
</dbReference>
<keyword evidence="5 13" id="KW-0520">NAD</keyword>
<feature type="binding site" evidence="13">
    <location>
        <position position="11"/>
    </location>
    <ligand>
        <name>NADPH</name>
        <dbReference type="ChEBI" id="CHEBI:57783"/>
    </ligand>
</feature>
<dbReference type="InterPro" id="IPR011128">
    <property type="entry name" value="G3P_DH_NAD-dep_N"/>
</dbReference>
<feature type="binding site" evidence="13">
    <location>
        <position position="104"/>
    </location>
    <ligand>
        <name>NADPH</name>
        <dbReference type="ChEBI" id="CHEBI:57783"/>
    </ligand>
</feature>
<dbReference type="EMBL" id="CP060636">
    <property type="protein sequence ID" value="QNM11991.1"/>
    <property type="molecule type" value="Genomic_DNA"/>
</dbReference>
<evidence type="ECO:0000256" key="5">
    <source>
        <dbReference type="ARBA" id="ARBA00023027"/>
    </source>
</evidence>
<dbReference type="InterPro" id="IPR013328">
    <property type="entry name" value="6PGD_dom2"/>
</dbReference>
<evidence type="ECO:0000256" key="7">
    <source>
        <dbReference type="ARBA" id="ARBA00023209"/>
    </source>
</evidence>
<dbReference type="Pfam" id="PF07479">
    <property type="entry name" value="NAD_Gly3P_dh_C"/>
    <property type="match status" value="1"/>
</dbReference>
<feature type="binding site" evidence="16">
    <location>
        <begin position="7"/>
        <end position="12"/>
    </location>
    <ligand>
        <name>NAD(+)</name>
        <dbReference type="ChEBI" id="CHEBI:57540"/>
    </ligand>
</feature>
<dbReference type="InterPro" id="IPR006168">
    <property type="entry name" value="G3P_DH_NAD-dep"/>
</dbReference>
<dbReference type="PANTHER" id="PTHR11728:SF1">
    <property type="entry name" value="GLYCEROL-3-PHOSPHATE DEHYDROGENASE [NAD(+)] 2, CHLOROPLASTIC"/>
    <property type="match status" value="1"/>
</dbReference>
<protein>
    <recommendedName>
        <fullName evidence="11 13">Glycerol-3-phosphate dehydrogenase [NAD(P)+]</fullName>
        <ecNumber evidence="10 13">1.1.1.94</ecNumber>
    </recommendedName>
    <alternativeName>
        <fullName evidence="13">NAD(P)(+)-dependent glycerol-3-phosphate dehydrogenase</fullName>
    </alternativeName>
    <alternativeName>
        <fullName evidence="12 13">NAD(P)H-dependent dihydroxyacetone-phosphate reductase</fullName>
    </alternativeName>
</protein>
<feature type="binding site" evidence="16">
    <location>
        <position position="254"/>
    </location>
    <ligand>
        <name>NAD(+)</name>
        <dbReference type="ChEBI" id="CHEBI:57540"/>
    </ligand>
</feature>
<evidence type="ECO:0000259" key="19">
    <source>
        <dbReference type="Pfam" id="PF07479"/>
    </source>
</evidence>
<keyword evidence="4 13" id="KW-0560">Oxidoreductase</keyword>
<dbReference type="GO" id="GO:0005829">
    <property type="term" value="C:cytosol"/>
    <property type="evidence" value="ECO:0007669"/>
    <property type="project" value="TreeGrafter"/>
</dbReference>
<dbReference type="RefSeq" id="WP_117453625.1">
    <property type="nucleotide sequence ID" value="NZ_CP060636.1"/>
</dbReference>
<evidence type="ECO:0000256" key="6">
    <source>
        <dbReference type="ARBA" id="ARBA00023098"/>
    </source>
</evidence>
<feature type="binding site" evidence="13">
    <location>
        <position position="243"/>
    </location>
    <ligand>
        <name>sn-glycerol 3-phosphate</name>
        <dbReference type="ChEBI" id="CHEBI:57597"/>
    </ligand>
</feature>
<feature type="binding site" evidence="13">
    <location>
        <position position="190"/>
    </location>
    <ligand>
        <name>sn-glycerol 3-phosphate</name>
        <dbReference type="ChEBI" id="CHEBI:57597"/>
    </ligand>
</feature>
<dbReference type="HAMAP" id="MF_00394">
    <property type="entry name" value="NAD_Glyc3P_dehydrog"/>
    <property type="match status" value="1"/>
</dbReference>
<comment type="function">
    <text evidence="13">Catalyzes the reduction of the glycolytic intermediate dihydroxyacetone phosphate (DHAP) to sn-glycerol 3-phosphate (G3P), the key precursor for phospholipid synthesis.</text>
</comment>
<evidence type="ECO:0000313" key="21">
    <source>
        <dbReference type="Proteomes" id="UP000515856"/>
    </source>
</evidence>
<dbReference type="Gene3D" id="3.40.50.720">
    <property type="entry name" value="NAD(P)-binding Rossmann-like Domain"/>
    <property type="match status" value="1"/>
</dbReference>
<evidence type="ECO:0000256" key="13">
    <source>
        <dbReference type="HAMAP-Rule" id="MF_00394"/>
    </source>
</evidence>
<dbReference type="PANTHER" id="PTHR11728">
    <property type="entry name" value="GLYCEROL-3-PHOSPHATE DEHYDROGENASE"/>
    <property type="match status" value="1"/>
</dbReference>
<sequence length="332" mass="36695">MKIVVAGSGSWGCALAQVLCDNHVDVMVYGNNPAEINDINENHRNSKFFEDVELHHDLKATMDLNVFHDADVVLFVVPTIAIESVCKQIDPILTKKIIAVNASKGFHPQTNDRMSNVIRANISKEHLSSVVSLIGPSHAEEVVIRMLTTICAVSLNEEDAKTIQKLFSNDYLRVYRGDDEIGSETGVALKNAIAVASGVLYGLGYGDNTRAALITRGLAEMIRYGVAMGGRKETFMGMTGIGDLIVTCTSKHSRNFQAGYDIGKHNSAKYFWDNNTKTVEGVRTAKVVHDVAHEKGIDMPIIEEIYKVLYEDKDPKESAKDLMLRDLKHEMI</sequence>
<evidence type="ECO:0000256" key="2">
    <source>
        <dbReference type="ARBA" id="ARBA00022516"/>
    </source>
</evidence>
<feature type="binding site" evidence="13">
    <location>
        <position position="104"/>
    </location>
    <ligand>
        <name>sn-glycerol 3-phosphate</name>
        <dbReference type="ChEBI" id="CHEBI:57597"/>
    </ligand>
</feature>
<comment type="similarity">
    <text evidence="1 13 17">Belongs to the NAD-dependent glycerol-3-phosphate dehydrogenase family.</text>
</comment>
<dbReference type="InterPro" id="IPR008927">
    <property type="entry name" value="6-PGluconate_DH-like_C_sf"/>
</dbReference>
<gene>
    <name evidence="13" type="primary">gpsA</name>
    <name evidence="20" type="ORF">H9Q80_17380</name>
</gene>
<comment type="catalytic activity">
    <reaction evidence="13">
        <text>sn-glycerol 3-phosphate + NAD(+) = dihydroxyacetone phosphate + NADH + H(+)</text>
        <dbReference type="Rhea" id="RHEA:11092"/>
        <dbReference type="ChEBI" id="CHEBI:15378"/>
        <dbReference type="ChEBI" id="CHEBI:57540"/>
        <dbReference type="ChEBI" id="CHEBI:57597"/>
        <dbReference type="ChEBI" id="CHEBI:57642"/>
        <dbReference type="ChEBI" id="CHEBI:57945"/>
        <dbReference type="EC" id="1.1.1.94"/>
    </reaction>
</comment>
<feature type="binding site" evidence="13">
    <location>
        <position position="254"/>
    </location>
    <ligand>
        <name>NADPH</name>
        <dbReference type="ChEBI" id="CHEBI:57783"/>
    </ligand>
</feature>
<feature type="domain" description="Glycerol-3-phosphate dehydrogenase NAD-dependent C-terminal" evidence="19">
    <location>
        <begin position="179"/>
        <end position="318"/>
    </location>
</feature>
<feature type="binding site" evidence="13">
    <location>
        <position position="254"/>
    </location>
    <ligand>
        <name>sn-glycerol 3-phosphate</name>
        <dbReference type="ChEBI" id="CHEBI:57597"/>
    </ligand>
</feature>
<dbReference type="InterPro" id="IPR006109">
    <property type="entry name" value="G3P_DH_NAD-dep_C"/>
</dbReference>
<dbReference type="GO" id="GO:0005975">
    <property type="term" value="P:carbohydrate metabolic process"/>
    <property type="evidence" value="ECO:0007669"/>
    <property type="project" value="InterPro"/>
</dbReference>
<feature type="binding site" evidence="16">
    <location>
        <position position="277"/>
    </location>
    <ligand>
        <name>NAD(+)</name>
        <dbReference type="ChEBI" id="CHEBI:57540"/>
    </ligand>
</feature>
<evidence type="ECO:0000256" key="14">
    <source>
        <dbReference type="PIRSR" id="PIRSR000114-1"/>
    </source>
</evidence>
<dbReference type="NCBIfam" id="NF000942">
    <property type="entry name" value="PRK00094.1-4"/>
    <property type="match status" value="1"/>
</dbReference>
<keyword evidence="6 13" id="KW-0443">Lipid metabolism</keyword>
<dbReference type="InterPro" id="IPR036291">
    <property type="entry name" value="NAD(P)-bd_dom_sf"/>
</dbReference>
<feature type="binding site" evidence="13">
    <location>
        <position position="139"/>
    </location>
    <ligand>
        <name>NADPH</name>
        <dbReference type="ChEBI" id="CHEBI:57783"/>
    </ligand>
</feature>
<feature type="domain" description="Glycerol-3-phosphate dehydrogenase NAD-dependent N-terminal" evidence="18">
    <location>
        <begin position="2"/>
        <end position="158"/>
    </location>
</feature>
<evidence type="ECO:0000256" key="17">
    <source>
        <dbReference type="RuleBase" id="RU000437"/>
    </source>
</evidence>
<evidence type="ECO:0000256" key="4">
    <source>
        <dbReference type="ARBA" id="ARBA00023002"/>
    </source>
</evidence>
<feature type="binding site" evidence="13">
    <location>
        <position position="135"/>
    </location>
    <ligand>
        <name>sn-glycerol 3-phosphate</name>
        <dbReference type="ChEBI" id="CHEBI:57597"/>
    </ligand>
</feature>
<dbReference type="GO" id="GO:0046168">
    <property type="term" value="P:glycerol-3-phosphate catabolic process"/>
    <property type="evidence" value="ECO:0007669"/>
    <property type="project" value="InterPro"/>
</dbReference>
<dbReference type="SUPFAM" id="SSF51735">
    <property type="entry name" value="NAD(P)-binding Rossmann-fold domains"/>
    <property type="match status" value="1"/>
</dbReference>
<accession>A0A7G9GMF9</accession>
<dbReference type="UniPathway" id="UPA00940"/>
<dbReference type="FunFam" id="3.40.50.720:FF:000019">
    <property type="entry name" value="Glycerol-3-phosphate dehydrogenase [NAD(P)+]"/>
    <property type="match status" value="1"/>
</dbReference>
<proteinExistence type="inferred from homology"/>
<dbReference type="GO" id="GO:0051287">
    <property type="term" value="F:NAD binding"/>
    <property type="evidence" value="ECO:0007669"/>
    <property type="project" value="InterPro"/>
</dbReference>
<keyword evidence="21" id="KW-1185">Reference proteome</keyword>
<feature type="active site" description="Proton acceptor" evidence="13 14">
    <location>
        <position position="190"/>
    </location>
</feature>
<dbReference type="Gene3D" id="1.10.1040.10">
    <property type="entry name" value="N-(1-d-carboxylethyl)-l-norvaline Dehydrogenase, domain 2"/>
    <property type="match status" value="1"/>
</dbReference>
<dbReference type="GO" id="GO:0008654">
    <property type="term" value="P:phospholipid biosynthetic process"/>
    <property type="evidence" value="ECO:0007669"/>
    <property type="project" value="UniProtKB-KW"/>
</dbReference>
<evidence type="ECO:0000256" key="11">
    <source>
        <dbReference type="ARBA" id="ARBA00069372"/>
    </source>
</evidence>
<reference evidence="20 21" key="1">
    <citation type="submission" date="2020-08" db="EMBL/GenBank/DDBJ databases">
        <authorList>
            <person name="Liu C."/>
            <person name="Sun Q."/>
        </authorList>
    </citation>
    <scope>NUCLEOTIDE SEQUENCE [LARGE SCALE GENOMIC DNA]</scope>
    <source>
        <strain evidence="20 21">NSJ-61</strain>
    </source>
</reference>
<dbReference type="Proteomes" id="UP000515856">
    <property type="component" value="Chromosome"/>
</dbReference>
<dbReference type="PRINTS" id="PR00077">
    <property type="entry name" value="GPDHDRGNASE"/>
</dbReference>
<organism evidence="20 21">
    <name type="scientific">[Eubacterium] hominis</name>
    <dbReference type="NCBI Taxonomy" id="2764325"/>
    <lineage>
        <taxon>Bacteria</taxon>
        <taxon>Bacillati</taxon>
        <taxon>Bacillota</taxon>
        <taxon>Erysipelotrichia</taxon>
        <taxon>Erysipelotrichales</taxon>
        <taxon>Erysipelotrichaceae</taxon>
        <taxon>Amedibacillus</taxon>
    </lineage>
</organism>
<dbReference type="SUPFAM" id="SSF48179">
    <property type="entry name" value="6-phosphogluconate dehydrogenase C-terminal domain-like"/>
    <property type="match status" value="1"/>
</dbReference>